<reference evidence="1 2" key="1">
    <citation type="submission" date="2024-06" db="EMBL/GenBank/DDBJ databases">
        <title>Genomic Encyclopedia of Type Strains, Phase IV (KMG-IV): sequencing the most valuable type-strain genomes for metagenomic binning, comparative biology and taxonomic classification.</title>
        <authorList>
            <person name="Goeker M."/>
        </authorList>
    </citation>
    <scope>NUCLEOTIDE SEQUENCE [LARGE SCALE GENOMIC DNA]</scope>
    <source>
        <strain evidence="1 2">DSM 19730</strain>
    </source>
</reference>
<dbReference type="EMBL" id="JBEPMN010000001">
    <property type="protein sequence ID" value="MET3660247.1"/>
    <property type="molecule type" value="Genomic_DNA"/>
</dbReference>
<proteinExistence type="predicted"/>
<organism evidence="1 2">
    <name type="scientific">Aquamicrobium ahrensii</name>
    <dbReference type="NCBI Taxonomy" id="469551"/>
    <lineage>
        <taxon>Bacteria</taxon>
        <taxon>Pseudomonadati</taxon>
        <taxon>Pseudomonadota</taxon>
        <taxon>Alphaproteobacteria</taxon>
        <taxon>Hyphomicrobiales</taxon>
        <taxon>Phyllobacteriaceae</taxon>
        <taxon>Aquamicrobium</taxon>
    </lineage>
</organism>
<evidence type="ECO:0000313" key="1">
    <source>
        <dbReference type="EMBL" id="MET3660247.1"/>
    </source>
</evidence>
<dbReference type="RefSeq" id="WP_354150143.1">
    <property type="nucleotide sequence ID" value="NZ_JBEPMN010000001.1"/>
</dbReference>
<name>A0ABV2KGS8_9HYPH</name>
<dbReference type="Proteomes" id="UP001549143">
    <property type="component" value="Unassembled WGS sequence"/>
</dbReference>
<comment type="caution">
    <text evidence="1">The sequence shown here is derived from an EMBL/GenBank/DDBJ whole genome shotgun (WGS) entry which is preliminary data.</text>
</comment>
<keyword evidence="2" id="KW-1185">Reference proteome</keyword>
<gene>
    <name evidence="1" type="ORF">ABID44_000547</name>
</gene>
<evidence type="ECO:0000313" key="2">
    <source>
        <dbReference type="Proteomes" id="UP001549143"/>
    </source>
</evidence>
<sequence>MSGHLCGEGWRLKIADALAAHGLVPRGGFNFTSDDRPPPGMAETPARAVLLVGQAGAAPWPHFMRWRRERPQVRENPLDIWSREIIAGVAERFGARAVCPNDRPFLPFQQWAMRAEGLKPSPLGILMHPEYGLWHAYRGALLFDHEIPVEAFQKVIHLCDACAGKPCMKACPVETYSGQGFDHPACLSHVRGSTGGSCRTQGCLDRNACPYGAAYRYPAEVQAFHMAAFASPW</sequence>
<protein>
    <submittedName>
        <fullName evidence="1">Ferredoxin-like protein FixX</fullName>
    </submittedName>
</protein>
<accession>A0ABV2KGS8</accession>